<evidence type="ECO:0000256" key="1">
    <source>
        <dbReference type="SAM" id="MobiDB-lite"/>
    </source>
</evidence>
<reference evidence="2" key="1">
    <citation type="submission" date="2023-03" db="EMBL/GenBank/DDBJ databases">
        <title>Massive genome expansion in bonnet fungi (Mycena s.s.) driven by repeated elements and novel gene families across ecological guilds.</title>
        <authorList>
            <consortium name="Lawrence Berkeley National Laboratory"/>
            <person name="Harder C.B."/>
            <person name="Miyauchi S."/>
            <person name="Viragh M."/>
            <person name="Kuo A."/>
            <person name="Thoen E."/>
            <person name="Andreopoulos B."/>
            <person name="Lu D."/>
            <person name="Skrede I."/>
            <person name="Drula E."/>
            <person name="Henrissat B."/>
            <person name="Morin E."/>
            <person name="Kohler A."/>
            <person name="Barry K."/>
            <person name="LaButti K."/>
            <person name="Morin E."/>
            <person name="Salamov A."/>
            <person name="Lipzen A."/>
            <person name="Mereny Z."/>
            <person name="Hegedus B."/>
            <person name="Baldrian P."/>
            <person name="Stursova M."/>
            <person name="Weitz H."/>
            <person name="Taylor A."/>
            <person name="Grigoriev I.V."/>
            <person name="Nagy L.G."/>
            <person name="Martin F."/>
            <person name="Kauserud H."/>
        </authorList>
    </citation>
    <scope>NUCLEOTIDE SEQUENCE</scope>
    <source>
        <strain evidence="2">CBHHK188m</strain>
    </source>
</reference>
<comment type="caution">
    <text evidence="2">The sequence shown here is derived from an EMBL/GenBank/DDBJ whole genome shotgun (WGS) entry which is preliminary data.</text>
</comment>
<accession>A0AAD7K3X4</accession>
<feature type="region of interest" description="Disordered" evidence="1">
    <location>
        <begin position="121"/>
        <end position="146"/>
    </location>
</feature>
<proteinExistence type="predicted"/>
<evidence type="ECO:0000313" key="3">
    <source>
        <dbReference type="Proteomes" id="UP001215280"/>
    </source>
</evidence>
<sequence>MIIRRRRGRRSNRRGALGPQHLGTFFETRLARGTCRGRRRSRRRGGRRTRCRPLRRRPRQDSFGMRCSRYSLLRRLLPGPEIRLIRGMRVLNPEGTCLCHCWSGGRCSLRAAIVSRLARAPDAPPAYQPDQHHHHDAADDAASDGPDVQVVHWRRPRSGLRCGGLCLRHGYGENRRRTRRRTGQCRGEAAAIRGGAHFERVGFCDTDSLRPRNHDEQLCPAGERNGRIRE</sequence>
<keyword evidence="3" id="KW-1185">Reference proteome</keyword>
<protein>
    <submittedName>
        <fullName evidence="2">Uncharacterized protein</fullName>
    </submittedName>
</protein>
<gene>
    <name evidence="2" type="ORF">DFH07DRAFT_797267</name>
</gene>
<organism evidence="2 3">
    <name type="scientific">Mycena maculata</name>
    <dbReference type="NCBI Taxonomy" id="230809"/>
    <lineage>
        <taxon>Eukaryota</taxon>
        <taxon>Fungi</taxon>
        <taxon>Dikarya</taxon>
        <taxon>Basidiomycota</taxon>
        <taxon>Agaricomycotina</taxon>
        <taxon>Agaricomycetes</taxon>
        <taxon>Agaricomycetidae</taxon>
        <taxon>Agaricales</taxon>
        <taxon>Marasmiineae</taxon>
        <taxon>Mycenaceae</taxon>
        <taxon>Mycena</taxon>
    </lineage>
</organism>
<dbReference type="AlphaFoldDB" id="A0AAD7K3X4"/>
<evidence type="ECO:0000313" key="2">
    <source>
        <dbReference type="EMBL" id="KAJ7777572.1"/>
    </source>
</evidence>
<dbReference type="EMBL" id="JARJLG010000010">
    <property type="protein sequence ID" value="KAJ7777572.1"/>
    <property type="molecule type" value="Genomic_DNA"/>
</dbReference>
<name>A0AAD7K3X4_9AGAR</name>
<feature type="compositionally biased region" description="Basic residues" evidence="1">
    <location>
        <begin position="36"/>
        <end position="58"/>
    </location>
</feature>
<dbReference type="Proteomes" id="UP001215280">
    <property type="component" value="Unassembled WGS sequence"/>
</dbReference>
<feature type="region of interest" description="Disordered" evidence="1">
    <location>
        <begin position="36"/>
        <end position="59"/>
    </location>
</feature>